<feature type="chain" id="PRO_5028003713" evidence="1">
    <location>
        <begin position="22"/>
        <end position="269"/>
    </location>
</feature>
<gene>
    <name evidence="2" type="ORF">PVLDE_0703360</name>
</gene>
<dbReference type="AlphaFoldDB" id="A0A6V7S2S9"/>
<name>A0A6V7S2S9_PLAVN</name>
<feature type="signal peptide" evidence="1">
    <location>
        <begin position="1"/>
        <end position="21"/>
    </location>
</feature>
<reference evidence="2 3" key="1">
    <citation type="submission" date="2020-08" db="EMBL/GenBank/DDBJ databases">
        <authorList>
            <person name="Ramaprasad A."/>
        </authorList>
    </citation>
    <scope>NUCLEOTIDE SEQUENCE [LARGE SCALE GENOMIC DNA]</scope>
</reference>
<dbReference type="NCBIfam" id="TIGR01599">
    <property type="entry name" value="PYST-A"/>
    <property type="match status" value="1"/>
</dbReference>
<dbReference type="EMBL" id="LR865369">
    <property type="protein sequence ID" value="CAD2089390.1"/>
    <property type="molecule type" value="Genomic_DNA"/>
</dbReference>
<dbReference type="Proteomes" id="UP000515308">
    <property type="component" value="Chromosome PVLDE_07"/>
</dbReference>
<dbReference type="InterPro" id="IPR006486">
    <property type="entry name" value="PYST_A"/>
</dbReference>
<evidence type="ECO:0000313" key="2">
    <source>
        <dbReference type="EMBL" id="CAD2089390.1"/>
    </source>
</evidence>
<accession>A0A6V7S2S9</accession>
<keyword evidence="1" id="KW-0732">Signal</keyword>
<evidence type="ECO:0000256" key="1">
    <source>
        <dbReference type="SAM" id="SignalP"/>
    </source>
</evidence>
<organism evidence="2 3">
    <name type="scientific">Plasmodium vinckei lentum</name>
    <dbReference type="NCBI Taxonomy" id="138297"/>
    <lineage>
        <taxon>Eukaryota</taxon>
        <taxon>Sar</taxon>
        <taxon>Alveolata</taxon>
        <taxon>Apicomplexa</taxon>
        <taxon>Aconoidasida</taxon>
        <taxon>Haemosporida</taxon>
        <taxon>Plasmodiidae</taxon>
        <taxon>Plasmodium</taxon>
        <taxon>Plasmodium (Vinckeia)</taxon>
    </lineage>
</organism>
<proteinExistence type="predicted"/>
<dbReference type="VEuPathDB" id="PlasmoDB:PVLDE_0703360"/>
<evidence type="ECO:0000313" key="3">
    <source>
        <dbReference type="Proteomes" id="UP000515308"/>
    </source>
</evidence>
<dbReference type="SUPFAM" id="SSF55961">
    <property type="entry name" value="Bet v1-like"/>
    <property type="match status" value="1"/>
</dbReference>
<sequence length="269" mass="31320">MNKFYIQIVFFLLSITLYVKNETLAAKADSGEDTEPKPEKRCLTLEEIYEKNKHLLCTNSEETKEAMNFMSKAVERLEYYAISEKDYIVCKKKYASRTNVYKTPCKEHAKVKKIYYTVYDPNKYNEIINEIWDPNHASPFNNGDVKIVRVYNPNLVMIQQRYKKKFGSSQRYFYALAGNVEISEGKTIIVMASANINDHNSKNKGSYKNTIIENANLFKADIDSEDDIRKGKLTKTFVNIAGYLIEKRDWRVDVAYVESIDGYDSFKQK</sequence>
<protein>
    <submittedName>
        <fullName evidence="2">Fam-a protein</fullName>
    </submittedName>
</protein>